<dbReference type="Gene3D" id="3.90.76.10">
    <property type="entry name" value="Dipeptide-binding Protein, Domain 1"/>
    <property type="match status" value="1"/>
</dbReference>
<dbReference type="GO" id="GO:1904680">
    <property type="term" value="F:peptide transmembrane transporter activity"/>
    <property type="evidence" value="ECO:0007669"/>
    <property type="project" value="TreeGrafter"/>
</dbReference>
<dbReference type="GO" id="GO:0015833">
    <property type="term" value="P:peptide transport"/>
    <property type="evidence" value="ECO:0007669"/>
    <property type="project" value="TreeGrafter"/>
</dbReference>
<dbReference type="PIRSF" id="PIRSF002741">
    <property type="entry name" value="MppA"/>
    <property type="match status" value="1"/>
</dbReference>
<feature type="domain" description="Solute-binding protein family 5" evidence="2">
    <location>
        <begin position="84"/>
        <end position="459"/>
    </location>
</feature>
<dbReference type="PANTHER" id="PTHR30290">
    <property type="entry name" value="PERIPLASMIC BINDING COMPONENT OF ABC TRANSPORTER"/>
    <property type="match status" value="1"/>
</dbReference>
<comment type="caution">
    <text evidence="3">The sequence shown here is derived from an EMBL/GenBank/DDBJ whole genome shotgun (WGS) entry which is preliminary data.</text>
</comment>
<dbReference type="GO" id="GO:0043190">
    <property type="term" value="C:ATP-binding cassette (ABC) transporter complex"/>
    <property type="evidence" value="ECO:0007669"/>
    <property type="project" value="InterPro"/>
</dbReference>
<dbReference type="InterPro" id="IPR000914">
    <property type="entry name" value="SBP_5_dom"/>
</dbReference>
<feature type="chain" id="PRO_5039592660" evidence="1">
    <location>
        <begin position="30"/>
        <end position="560"/>
    </location>
</feature>
<evidence type="ECO:0000256" key="1">
    <source>
        <dbReference type="SAM" id="SignalP"/>
    </source>
</evidence>
<dbReference type="EMBL" id="WKKW01000003">
    <property type="protein sequence ID" value="MSD91191.1"/>
    <property type="molecule type" value="Genomic_DNA"/>
</dbReference>
<evidence type="ECO:0000259" key="2">
    <source>
        <dbReference type="Pfam" id="PF00496"/>
    </source>
</evidence>
<gene>
    <name evidence="3" type="ORF">GKC41_05915</name>
</gene>
<dbReference type="PANTHER" id="PTHR30290:SF82">
    <property type="entry name" value="ABC-TYPE DIPEPTIDE_OLIGOPEPTIDE TRANSPORT SYSTEM, PERIPLASMIC COMPONENT"/>
    <property type="match status" value="1"/>
</dbReference>
<dbReference type="Gene3D" id="3.40.190.10">
    <property type="entry name" value="Periplasmic binding protein-like II"/>
    <property type="match status" value="1"/>
</dbReference>
<dbReference type="CDD" id="cd08509">
    <property type="entry name" value="PBP2_TmCBP_oligosaccharides_like"/>
    <property type="match status" value="1"/>
</dbReference>
<name>A0A6N7TUB2_9BIFI</name>
<sequence length="560" mass="61634">MKKGSIFRVVTAGLAAVATLLPLSACGSAQKSAEKKDVIISAPTNATTALTINYNPFSSLALTGTNGGLYEGLFFCNSYGAKGLEPLLGTSYKMSQDAKSIQINLRKNVVWSDGQPFTADDVVYTFDLLSKNSALNTVGFHGRASKINENEVRLDFDQPQSANGFTFLTTVYIVPKHDWEKKKDPVSDTNEKAVGSGPLTVEGGNFSSMSYTLKRNKHYWDKGKPKIAGIRYIVYSNTQSQQDALLAGQLDWANLNIVNADQVLSGKPAIKQVNLPSSQVSLITCSNAELGCKGPITDPAVRKAIYYGIDRGQLNKLSFNNSYLKINGSLYPTEQYEKYFDKSVEDSPVPMKARADKAEQILKDAGYSKGSDGLYQKDGQPLSFEVAVTNGTSDWISAIDVANQQLKKIGIELKTKQVSSNEWGQGLRKGDYDLTIYGLWLPNATEAWNFYNQWFNGAKTAPKGQTAYPGYARYNNETVNKALETINSTTDSAVKKKAYSQIQKQVFEDMPYIPLLRQGGQVQTWTDKVNGYPTKDNLYANPQTWANPDLGIVIKNLNLK</sequence>
<dbReference type="OrthoDB" id="9764591at2"/>
<dbReference type="InterPro" id="IPR030678">
    <property type="entry name" value="Peptide/Ni-bd"/>
</dbReference>
<evidence type="ECO:0000313" key="4">
    <source>
        <dbReference type="Proteomes" id="UP000436357"/>
    </source>
</evidence>
<dbReference type="SUPFAM" id="SSF53850">
    <property type="entry name" value="Periplasmic binding protein-like II"/>
    <property type="match status" value="1"/>
</dbReference>
<dbReference type="InterPro" id="IPR039424">
    <property type="entry name" value="SBP_5"/>
</dbReference>
<dbReference type="Gene3D" id="3.10.105.10">
    <property type="entry name" value="Dipeptide-binding Protein, Domain 3"/>
    <property type="match status" value="1"/>
</dbReference>
<dbReference type="RefSeq" id="WP_154313376.1">
    <property type="nucleotide sequence ID" value="NZ_WKKW01000003.1"/>
</dbReference>
<organism evidence="3 4">
    <name type="scientific">Bifidobacterium asteroides</name>
    <dbReference type="NCBI Taxonomy" id="1684"/>
    <lineage>
        <taxon>Bacteria</taxon>
        <taxon>Bacillati</taxon>
        <taxon>Actinomycetota</taxon>
        <taxon>Actinomycetes</taxon>
        <taxon>Bifidobacteriales</taxon>
        <taxon>Bifidobacteriaceae</taxon>
        <taxon>Bifidobacterium</taxon>
    </lineage>
</organism>
<protein>
    <submittedName>
        <fullName evidence="3">ABC transporter substrate-binding protein</fullName>
    </submittedName>
</protein>
<proteinExistence type="predicted"/>
<dbReference type="Pfam" id="PF00496">
    <property type="entry name" value="SBP_bac_5"/>
    <property type="match status" value="1"/>
</dbReference>
<dbReference type="AlphaFoldDB" id="A0A6N7TUB2"/>
<keyword evidence="1" id="KW-0732">Signal</keyword>
<feature type="signal peptide" evidence="1">
    <location>
        <begin position="1"/>
        <end position="29"/>
    </location>
</feature>
<dbReference type="GO" id="GO:0042597">
    <property type="term" value="C:periplasmic space"/>
    <property type="evidence" value="ECO:0007669"/>
    <property type="project" value="UniProtKB-ARBA"/>
</dbReference>
<dbReference type="Proteomes" id="UP000436357">
    <property type="component" value="Unassembled WGS sequence"/>
</dbReference>
<evidence type="ECO:0000313" key="3">
    <source>
        <dbReference type="EMBL" id="MSD91191.1"/>
    </source>
</evidence>
<accession>A0A6N7TUB2</accession>
<reference evidence="3 4" key="1">
    <citation type="submission" date="2019-11" db="EMBL/GenBank/DDBJ databases">
        <title>Draft Genome Sequence of Plant Growth-Promoting Rhizosphere-Associated Bacteria.</title>
        <authorList>
            <person name="Vasilyev I.Y."/>
            <person name="Radchenko V."/>
            <person name="Ilnitskaya E.V."/>
        </authorList>
    </citation>
    <scope>NUCLEOTIDE SEQUENCE [LARGE SCALE GENOMIC DNA]</scope>
    <source>
        <strain evidence="3 4">VRA_9sq_n</strain>
    </source>
</reference>